<keyword evidence="11" id="KW-0443">Lipid metabolism</keyword>
<dbReference type="GO" id="GO:0000035">
    <property type="term" value="F:acyl binding"/>
    <property type="evidence" value="ECO:0007669"/>
    <property type="project" value="TreeGrafter"/>
</dbReference>
<evidence type="ECO:0000256" key="6">
    <source>
        <dbReference type="ARBA" id="ARBA00022553"/>
    </source>
</evidence>
<organism evidence="16 17">
    <name type="scientific">Acanthoscelides obtectus</name>
    <name type="common">Bean weevil</name>
    <name type="synonym">Bruchus obtectus</name>
    <dbReference type="NCBI Taxonomy" id="200917"/>
    <lineage>
        <taxon>Eukaryota</taxon>
        <taxon>Metazoa</taxon>
        <taxon>Ecdysozoa</taxon>
        <taxon>Arthropoda</taxon>
        <taxon>Hexapoda</taxon>
        <taxon>Insecta</taxon>
        <taxon>Pterygota</taxon>
        <taxon>Neoptera</taxon>
        <taxon>Endopterygota</taxon>
        <taxon>Coleoptera</taxon>
        <taxon>Polyphaga</taxon>
        <taxon>Cucujiformia</taxon>
        <taxon>Chrysomeloidea</taxon>
        <taxon>Chrysomelidae</taxon>
        <taxon>Bruchinae</taxon>
        <taxon>Bruchini</taxon>
        <taxon>Acanthoscelides</taxon>
    </lineage>
</organism>
<evidence type="ECO:0000256" key="7">
    <source>
        <dbReference type="ARBA" id="ARBA00022660"/>
    </source>
</evidence>
<evidence type="ECO:0000256" key="3">
    <source>
        <dbReference type="ARBA" id="ARBA00022448"/>
    </source>
</evidence>
<dbReference type="GO" id="GO:0000036">
    <property type="term" value="F:acyl carrier activity"/>
    <property type="evidence" value="ECO:0007669"/>
    <property type="project" value="TreeGrafter"/>
</dbReference>
<dbReference type="Pfam" id="PF00550">
    <property type="entry name" value="PP-binding"/>
    <property type="match status" value="1"/>
</dbReference>
<keyword evidence="3" id="KW-0813">Transport</keyword>
<accession>A0A9P0M517</accession>
<dbReference type="EMBL" id="CAKOFQ010007757">
    <property type="protein sequence ID" value="CAH2007598.1"/>
    <property type="molecule type" value="Genomic_DNA"/>
</dbReference>
<dbReference type="PANTHER" id="PTHR20863">
    <property type="entry name" value="ACYL CARRIER PROTEIN"/>
    <property type="match status" value="1"/>
</dbReference>
<evidence type="ECO:0000256" key="13">
    <source>
        <dbReference type="ARBA" id="ARBA00023160"/>
    </source>
</evidence>
<evidence type="ECO:0000256" key="5">
    <source>
        <dbReference type="ARBA" id="ARBA00022516"/>
    </source>
</evidence>
<dbReference type="Proteomes" id="UP001152888">
    <property type="component" value="Unassembled WGS sequence"/>
</dbReference>
<comment type="similarity">
    <text evidence="2">Belongs to the acyl carrier protein (ACP) family.</text>
</comment>
<evidence type="ECO:0000256" key="8">
    <source>
        <dbReference type="ARBA" id="ARBA00022832"/>
    </source>
</evidence>
<evidence type="ECO:0000313" key="17">
    <source>
        <dbReference type="Proteomes" id="UP001152888"/>
    </source>
</evidence>
<sequence>MAVAVKNIRAITRTSIFKSISTRTLCVAPTILTRKPQIISPTSTVPLMPCQRLVTPSVRSYSSKPPLSLKLITDRVLLVLKLYDKINPDKLQLTSHFINDLGLDSLDHVEIIMAIEDEFGFEIPDADAEKLLRPADIVRYVGDHEDIYE</sequence>
<comment type="caution">
    <text evidence="16">The sequence shown here is derived from an EMBL/GenBank/DDBJ whole genome shotgun (WGS) entry which is preliminary data.</text>
</comment>
<dbReference type="HAMAP" id="MF_01217">
    <property type="entry name" value="Acyl_carrier"/>
    <property type="match status" value="1"/>
</dbReference>
<dbReference type="InterPro" id="IPR009081">
    <property type="entry name" value="PP-bd_ACP"/>
</dbReference>
<comment type="function">
    <text evidence="14">Carrier of the growing fatty acid chain in fatty acid biosynthesis.</text>
</comment>
<proteinExistence type="inferred from homology"/>
<dbReference type="PANTHER" id="PTHR20863:SF28">
    <property type="entry name" value="ACYL CARRIER PROTEIN, MITOCHONDRIAL"/>
    <property type="match status" value="1"/>
</dbReference>
<dbReference type="FunFam" id="1.10.1200.10:FF:000008">
    <property type="entry name" value="Acyl carrier protein"/>
    <property type="match status" value="1"/>
</dbReference>
<evidence type="ECO:0000256" key="9">
    <source>
        <dbReference type="ARBA" id="ARBA00022946"/>
    </source>
</evidence>
<evidence type="ECO:0000256" key="12">
    <source>
        <dbReference type="ARBA" id="ARBA00023128"/>
    </source>
</evidence>
<dbReference type="OrthoDB" id="448946at2759"/>
<dbReference type="Gene3D" id="1.10.1200.10">
    <property type="entry name" value="ACP-like"/>
    <property type="match status" value="1"/>
</dbReference>
<keyword evidence="5 14" id="KW-0444">Lipid biosynthesis</keyword>
<reference evidence="16" key="1">
    <citation type="submission" date="2022-03" db="EMBL/GenBank/DDBJ databases">
        <authorList>
            <person name="Sayadi A."/>
        </authorList>
    </citation>
    <scope>NUCLEOTIDE SEQUENCE</scope>
</reference>
<keyword evidence="10" id="KW-0249">Electron transport</keyword>
<dbReference type="PROSITE" id="PS50075">
    <property type="entry name" value="CARRIER"/>
    <property type="match status" value="1"/>
</dbReference>
<keyword evidence="17" id="KW-1185">Reference proteome</keyword>
<keyword evidence="13 14" id="KW-0275">Fatty acid biosynthesis</keyword>
<evidence type="ECO:0000259" key="15">
    <source>
        <dbReference type="PROSITE" id="PS50075"/>
    </source>
</evidence>
<keyword evidence="4 14" id="KW-0596">Phosphopantetheine</keyword>
<keyword evidence="8" id="KW-0276">Fatty acid metabolism</keyword>
<dbReference type="InterPro" id="IPR036736">
    <property type="entry name" value="ACP-like_sf"/>
</dbReference>
<dbReference type="SUPFAM" id="SSF47336">
    <property type="entry name" value="ACP-like"/>
    <property type="match status" value="1"/>
</dbReference>
<feature type="domain" description="Carrier" evidence="15">
    <location>
        <begin position="70"/>
        <end position="145"/>
    </location>
</feature>
<evidence type="ECO:0000256" key="10">
    <source>
        <dbReference type="ARBA" id="ARBA00022982"/>
    </source>
</evidence>
<keyword evidence="12" id="KW-0496">Mitochondrion</keyword>
<evidence type="ECO:0000256" key="14">
    <source>
        <dbReference type="RuleBase" id="RU000722"/>
    </source>
</evidence>
<dbReference type="AlphaFoldDB" id="A0A9P0M517"/>
<keyword evidence="6" id="KW-0597">Phosphoprotein</keyword>
<keyword evidence="9" id="KW-0809">Transit peptide</keyword>
<dbReference type="InterPro" id="IPR003231">
    <property type="entry name" value="ACP"/>
</dbReference>
<protein>
    <recommendedName>
        <fullName evidence="14">Acyl carrier protein</fullName>
    </recommendedName>
</protein>
<gene>
    <name evidence="16" type="ORF">ACAOBT_LOCUS29743</name>
</gene>
<name>A0A9P0M517_ACAOB</name>
<evidence type="ECO:0000313" key="16">
    <source>
        <dbReference type="EMBL" id="CAH2007598.1"/>
    </source>
</evidence>
<keyword evidence="7" id="KW-0679">Respiratory chain</keyword>
<evidence type="ECO:0000256" key="1">
    <source>
        <dbReference type="ARBA" id="ARBA00004173"/>
    </source>
</evidence>
<dbReference type="GO" id="GO:0031966">
    <property type="term" value="C:mitochondrial membrane"/>
    <property type="evidence" value="ECO:0007669"/>
    <property type="project" value="UniProtKB-ARBA"/>
</dbReference>
<evidence type="ECO:0000256" key="11">
    <source>
        <dbReference type="ARBA" id="ARBA00023098"/>
    </source>
</evidence>
<evidence type="ECO:0000256" key="4">
    <source>
        <dbReference type="ARBA" id="ARBA00022450"/>
    </source>
</evidence>
<dbReference type="GO" id="GO:0045271">
    <property type="term" value="C:respiratory chain complex I"/>
    <property type="evidence" value="ECO:0007669"/>
    <property type="project" value="UniProtKB-ARBA"/>
</dbReference>
<evidence type="ECO:0000256" key="2">
    <source>
        <dbReference type="ARBA" id="ARBA00010930"/>
    </source>
</evidence>
<comment type="subcellular location">
    <subcellularLocation>
        <location evidence="1">Mitochondrion</location>
    </subcellularLocation>
</comment>